<keyword evidence="8 14" id="KW-0560">Oxidoreductase</keyword>
<dbReference type="Pfam" id="PF07992">
    <property type="entry name" value="Pyr_redox_2"/>
    <property type="match status" value="1"/>
</dbReference>
<keyword evidence="7" id="KW-0521">NADP</keyword>
<proteinExistence type="inferred from homology"/>
<dbReference type="InterPro" id="IPR036188">
    <property type="entry name" value="FAD/NAD-bd_sf"/>
</dbReference>
<dbReference type="AlphaFoldDB" id="A0A1J5TNM1"/>
<dbReference type="GO" id="GO:0005829">
    <property type="term" value="C:cytosol"/>
    <property type="evidence" value="ECO:0007669"/>
    <property type="project" value="TreeGrafter"/>
</dbReference>
<feature type="domain" description="Pyridine nucleotide-disulphide oxidoreductase dimerisation" evidence="12">
    <location>
        <begin position="337"/>
        <end position="446"/>
    </location>
</feature>
<evidence type="ECO:0000256" key="8">
    <source>
        <dbReference type="ARBA" id="ARBA00023002"/>
    </source>
</evidence>
<dbReference type="InterPro" id="IPR006324">
    <property type="entry name" value="GSHR"/>
</dbReference>
<dbReference type="PANTHER" id="PTHR42737:SF2">
    <property type="entry name" value="GLUTATHIONE REDUCTASE"/>
    <property type="match status" value="1"/>
</dbReference>
<dbReference type="PRINTS" id="PR00368">
    <property type="entry name" value="FADPNR"/>
</dbReference>
<dbReference type="Pfam" id="PF02852">
    <property type="entry name" value="Pyr_redox_dim"/>
    <property type="match status" value="1"/>
</dbReference>
<dbReference type="GO" id="GO:0006749">
    <property type="term" value="P:glutathione metabolic process"/>
    <property type="evidence" value="ECO:0007669"/>
    <property type="project" value="InterPro"/>
</dbReference>
<keyword evidence="9" id="KW-1015">Disulfide bond</keyword>
<evidence type="ECO:0000256" key="7">
    <source>
        <dbReference type="ARBA" id="ARBA00022857"/>
    </source>
</evidence>
<dbReference type="SUPFAM" id="SSF51905">
    <property type="entry name" value="FAD/NAD(P)-binding domain"/>
    <property type="match status" value="1"/>
</dbReference>
<evidence type="ECO:0000256" key="2">
    <source>
        <dbReference type="ARBA" id="ARBA00007532"/>
    </source>
</evidence>
<keyword evidence="10" id="KW-0676">Redox-active center</keyword>
<dbReference type="InterPro" id="IPR012999">
    <property type="entry name" value="Pyr_OxRdtase_I_AS"/>
</dbReference>
<dbReference type="Gene3D" id="3.30.390.30">
    <property type="match status" value="1"/>
</dbReference>
<dbReference type="GO" id="GO:0050661">
    <property type="term" value="F:NADP binding"/>
    <property type="evidence" value="ECO:0007669"/>
    <property type="project" value="InterPro"/>
</dbReference>
<name>A0A1J5TNM1_9ZZZZ</name>
<evidence type="ECO:0000256" key="6">
    <source>
        <dbReference type="ARBA" id="ARBA00022827"/>
    </source>
</evidence>
<dbReference type="FunFam" id="3.50.50.60:FF:000051">
    <property type="entry name" value="Glutathione reductase"/>
    <property type="match status" value="1"/>
</dbReference>
<evidence type="ECO:0000256" key="5">
    <source>
        <dbReference type="ARBA" id="ARBA00022630"/>
    </source>
</evidence>
<evidence type="ECO:0000313" key="14">
    <source>
        <dbReference type="EMBL" id="OIR17848.1"/>
    </source>
</evidence>
<dbReference type="InterPro" id="IPR001100">
    <property type="entry name" value="Pyr_nuc-diS_OxRdtase"/>
</dbReference>
<dbReference type="GO" id="GO:0004362">
    <property type="term" value="F:glutathione-disulfide reductase (NADPH) activity"/>
    <property type="evidence" value="ECO:0007669"/>
    <property type="project" value="UniProtKB-EC"/>
</dbReference>
<keyword evidence="5" id="KW-0285">Flavoprotein</keyword>
<gene>
    <name evidence="14" type="primary">garB_1</name>
    <name evidence="14" type="ORF">GALL_20700</name>
</gene>
<dbReference type="PIRSF" id="PIRSF000350">
    <property type="entry name" value="Mercury_reductase_MerA"/>
    <property type="match status" value="1"/>
</dbReference>
<evidence type="ECO:0000256" key="10">
    <source>
        <dbReference type="ARBA" id="ARBA00023284"/>
    </source>
</evidence>
<comment type="catalytic activity">
    <reaction evidence="11">
        <text>2 glutathione + NADP(+) = glutathione disulfide + NADPH + H(+)</text>
        <dbReference type="Rhea" id="RHEA:11740"/>
        <dbReference type="ChEBI" id="CHEBI:15378"/>
        <dbReference type="ChEBI" id="CHEBI:57783"/>
        <dbReference type="ChEBI" id="CHEBI:57925"/>
        <dbReference type="ChEBI" id="CHEBI:58297"/>
        <dbReference type="ChEBI" id="CHEBI:58349"/>
        <dbReference type="EC" id="1.8.1.7"/>
    </reaction>
</comment>
<evidence type="ECO:0000256" key="9">
    <source>
        <dbReference type="ARBA" id="ARBA00023157"/>
    </source>
</evidence>
<feature type="domain" description="FAD/NAD(P)-binding" evidence="13">
    <location>
        <begin position="6"/>
        <end position="317"/>
    </location>
</feature>
<dbReference type="EMBL" id="MLJW01000004">
    <property type="protein sequence ID" value="OIR17848.1"/>
    <property type="molecule type" value="Genomic_DNA"/>
</dbReference>
<sequence length="451" mass="49007">MKTYDYDLFVIGAGSGGVRAARMAAGHGARVAIAEDRYFGGTCVNVGCVPKKLYVYASQFSESFSGAAGFGWQLEKPDFNWSTLVANKDKEIQRLQGVYDRLLQESGVTVINGRARLADAHTVIVADKHYSAERILVATGGWPFVPDVIGKEHIVTSNEIFNLETLPKHIVIVGGGYIAVEFAGILNGLGVEVSIFERGQKVLRGFDEDVRDFLIQEMTNKGIQFHFNTEIDRIKKHESGLVVHSTEGRNIATDLVMYATGRVPNTKGIGLAELGVEMDSVGAIKVNDDYQTNIASIYALGDVTNRVNLTPVATAEGMALVNKLYANKVGKVDYDNIPTAVFSQPNIGTVGLSESEARTQYPNDIDIYKSVFKPMKNTLSGINEKTMMKMIVVRSTDKVVGMHMVGQDAGEIIQGMAVAIRASATKAIFDTTIGIHPTAAEEFVTMRKPVA</sequence>
<dbReference type="GO" id="GO:0050660">
    <property type="term" value="F:flavin adenine dinucleotide binding"/>
    <property type="evidence" value="ECO:0007669"/>
    <property type="project" value="InterPro"/>
</dbReference>
<keyword evidence="6" id="KW-0274">FAD</keyword>
<organism evidence="14">
    <name type="scientific">mine drainage metagenome</name>
    <dbReference type="NCBI Taxonomy" id="410659"/>
    <lineage>
        <taxon>unclassified sequences</taxon>
        <taxon>metagenomes</taxon>
        <taxon>ecological metagenomes</taxon>
    </lineage>
</organism>
<dbReference type="NCBIfam" id="TIGR01424">
    <property type="entry name" value="gluta_reduc_2"/>
    <property type="match status" value="1"/>
</dbReference>
<dbReference type="GO" id="GO:0045454">
    <property type="term" value="P:cell redox homeostasis"/>
    <property type="evidence" value="ECO:0007669"/>
    <property type="project" value="InterPro"/>
</dbReference>
<comment type="caution">
    <text evidence="14">The sequence shown here is derived from an EMBL/GenBank/DDBJ whole genome shotgun (WGS) entry which is preliminary data.</text>
</comment>
<comment type="cofactor">
    <cofactor evidence="1">
        <name>FAD</name>
        <dbReference type="ChEBI" id="CHEBI:57692"/>
    </cofactor>
</comment>
<dbReference type="PROSITE" id="PS00076">
    <property type="entry name" value="PYRIDINE_REDOX_1"/>
    <property type="match status" value="1"/>
</dbReference>
<dbReference type="GO" id="GO:0034599">
    <property type="term" value="P:cellular response to oxidative stress"/>
    <property type="evidence" value="ECO:0007669"/>
    <property type="project" value="TreeGrafter"/>
</dbReference>
<dbReference type="PANTHER" id="PTHR42737">
    <property type="entry name" value="GLUTATHIONE REDUCTASE"/>
    <property type="match status" value="1"/>
</dbReference>
<comment type="similarity">
    <text evidence="2">Belongs to the class-I pyridine nucleotide-disulfide oxidoreductase family.</text>
</comment>
<dbReference type="InterPro" id="IPR016156">
    <property type="entry name" value="FAD/NAD-linked_Rdtase_dimer_sf"/>
</dbReference>
<dbReference type="PRINTS" id="PR00411">
    <property type="entry name" value="PNDRDTASEI"/>
</dbReference>
<dbReference type="Gene3D" id="3.50.50.60">
    <property type="entry name" value="FAD/NAD(P)-binding domain"/>
    <property type="match status" value="2"/>
</dbReference>
<dbReference type="SUPFAM" id="SSF55424">
    <property type="entry name" value="FAD/NAD-linked reductases, dimerisation (C-terminal) domain"/>
    <property type="match status" value="1"/>
</dbReference>
<reference evidence="14" key="1">
    <citation type="submission" date="2016-10" db="EMBL/GenBank/DDBJ databases">
        <title>Sequence of Gallionella enrichment culture.</title>
        <authorList>
            <person name="Poehlein A."/>
            <person name="Muehling M."/>
            <person name="Daniel R."/>
        </authorList>
    </citation>
    <scope>NUCLEOTIDE SEQUENCE</scope>
</reference>
<protein>
    <recommendedName>
        <fullName evidence="4">glutathione-disulfide reductase</fullName>
        <ecNumber evidence="4">1.8.1.7</ecNumber>
    </recommendedName>
</protein>
<accession>A0A1J5TNM1</accession>
<dbReference type="EC" id="1.8.1.7" evidence="4"/>
<dbReference type="InterPro" id="IPR023753">
    <property type="entry name" value="FAD/NAD-binding_dom"/>
</dbReference>
<dbReference type="InterPro" id="IPR004099">
    <property type="entry name" value="Pyr_nucl-diS_OxRdtase_dimer"/>
</dbReference>
<evidence type="ECO:0000256" key="1">
    <source>
        <dbReference type="ARBA" id="ARBA00001974"/>
    </source>
</evidence>
<dbReference type="InterPro" id="IPR046952">
    <property type="entry name" value="GSHR/TRXR-like"/>
</dbReference>
<comment type="subunit">
    <text evidence="3">Homodimer.</text>
</comment>
<evidence type="ECO:0000256" key="4">
    <source>
        <dbReference type="ARBA" id="ARBA00012607"/>
    </source>
</evidence>
<evidence type="ECO:0000256" key="11">
    <source>
        <dbReference type="ARBA" id="ARBA00049142"/>
    </source>
</evidence>
<evidence type="ECO:0000256" key="3">
    <source>
        <dbReference type="ARBA" id="ARBA00011738"/>
    </source>
</evidence>
<dbReference type="GO" id="GO:0005739">
    <property type="term" value="C:mitochondrion"/>
    <property type="evidence" value="ECO:0007669"/>
    <property type="project" value="TreeGrafter"/>
</dbReference>
<evidence type="ECO:0000259" key="13">
    <source>
        <dbReference type="Pfam" id="PF07992"/>
    </source>
</evidence>
<dbReference type="NCBIfam" id="NF004776">
    <property type="entry name" value="PRK06116.1"/>
    <property type="match status" value="1"/>
</dbReference>
<evidence type="ECO:0000259" key="12">
    <source>
        <dbReference type="Pfam" id="PF02852"/>
    </source>
</evidence>